<accession>A0AAD7EMW2</accession>
<feature type="compositionally biased region" description="Polar residues" evidence="1">
    <location>
        <begin position="202"/>
        <end position="213"/>
    </location>
</feature>
<name>A0AAD7EMW2_9AGAR</name>
<organism evidence="2 3">
    <name type="scientific">Mycena albidolilacea</name>
    <dbReference type="NCBI Taxonomy" id="1033008"/>
    <lineage>
        <taxon>Eukaryota</taxon>
        <taxon>Fungi</taxon>
        <taxon>Dikarya</taxon>
        <taxon>Basidiomycota</taxon>
        <taxon>Agaricomycotina</taxon>
        <taxon>Agaricomycetes</taxon>
        <taxon>Agaricomycetidae</taxon>
        <taxon>Agaricales</taxon>
        <taxon>Marasmiineae</taxon>
        <taxon>Mycenaceae</taxon>
        <taxon>Mycena</taxon>
    </lineage>
</organism>
<evidence type="ECO:0000313" key="3">
    <source>
        <dbReference type="Proteomes" id="UP001218218"/>
    </source>
</evidence>
<feature type="compositionally biased region" description="Basic and acidic residues" evidence="1">
    <location>
        <begin position="134"/>
        <end position="163"/>
    </location>
</feature>
<sequence length="230" mass="24335">MQGLDQPHTDHTEAQVAMAGAARAASQAQKLADELKARALVTEDPETKAHLLAESRAKEVEARKHSRRAHRLASGGWQGGARGAGAGAVIGAGLGAVVGTLVGAIASVPTTGVGFLVGVPVGWIHGPWVGLPGRKPDEDGEREGVEREAEEGEAREGGQSEGHDDGEDSDEMVDETHRAILEAVEAADKLEQKTHENVEEPAQSNIEDPQSQLRQDENEEQHVVAEKPNE</sequence>
<feature type="compositionally biased region" description="Basic and acidic residues" evidence="1">
    <location>
        <begin position="214"/>
        <end position="230"/>
    </location>
</feature>
<evidence type="ECO:0008006" key="4">
    <source>
        <dbReference type="Google" id="ProtNLM"/>
    </source>
</evidence>
<evidence type="ECO:0000256" key="1">
    <source>
        <dbReference type="SAM" id="MobiDB-lite"/>
    </source>
</evidence>
<gene>
    <name evidence="2" type="ORF">DFH08DRAFT_938634</name>
</gene>
<protein>
    <recommendedName>
        <fullName evidence="4">Glycine zipper domain-containing protein</fullName>
    </recommendedName>
</protein>
<feature type="region of interest" description="Disordered" evidence="1">
    <location>
        <begin position="57"/>
        <end position="81"/>
    </location>
</feature>
<reference evidence="2" key="1">
    <citation type="submission" date="2023-03" db="EMBL/GenBank/DDBJ databases">
        <title>Massive genome expansion in bonnet fungi (Mycena s.s.) driven by repeated elements and novel gene families across ecological guilds.</title>
        <authorList>
            <consortium name="Lawrence Berkeley National Laboratory"/>
            <person name="Harder C.B."/>
            <person name="Miyauchi S."/>
            <person name="Viragh M."/>
            <person name="Kuo A."/>
            <person name="Thoen E."/>
            <person name="Andreopoulos B."/>
            <person name="Lu D."/>
            <person name="Skrede I."/>
            <person name="Drula E."/>
            <person name="Henrissat B."/>
            <person name="Morin E."/>
            <person name="Kohler A."/>
            <person name="Barry K."/>
            <person name="LaButti K."/>
            <person name="Morin E."/>
            <person name="Salamov A."/>
            <person name="Lipzen A."/>
            <person name="Mereny Z."/>
            <person name="Hegedus B."/>
            <person name="Baldrian P."/>
            <person name="Stursova M."/>
            <person name="Weitz H."/>
            <person name="Taylor A."/>
            <person name="Grigoriev I.V."/>
            <person name="Nagy L.G."/>
            <person name="Martin F."/>
            <person name="Kauserud H."/>
        </authorList>
    </citation>
    <scope>NUCLEOTIDE SEQUENCE</scope>
    <source>
        <strain evidence="2">CBHHK002</strain>
    </source>
</reference>
<feature type="region of interest" description="Disordered" evidence="1">
    <location>
        <begin position="127"/>
        <end position="230"/>
    </location>
</feature>
<proteinExistence type="predicted"/>
<feature type="compositionally biased region" description="Acidic residues" evidence="1">
    <location>
        <begin position="164"/>
        <end position="173"/>
    </location>
</feature>
<keyword evidence="3" id="KW-1185">Reference proteome</keyword>
<dbReference type="EMBL" id="JARIHO010000027">
    <property type="protein sequence ID" value="KAJ7339696.1"/>
    <property type="molecule type" value="Genomic_DNA"/>
</dbReference>
<comment type="caution">
    <text evidence="2">The sequence shown here is derived from an EMBL/GenBank/DDBJ whole genome shotgun (WGS) entry which is preliminary data.</text>
</comment>
<feature type="compositionally biased region" description="Basic and acidic residues" evidence="1">
    <location>
        <begin position="174"/>
        <end position="198"/>
    </location>
</feature>
<dbReference type="AlphaFoldDB" id="A0AAD7EMW2"/>
<evidence type="ECO:0000313" key="2">
    <source>
        <dbReference type="EMBL" id="KAJ7339696.1"/>
    </source>
</evidence>
<dbReference type="Proteomes" id="UP001218218">
    <property type="component" value="Unassembled WGS sequence"/>
</dbReference>